<name>G9NW35_HYPAI</name>
<reference evidence="1 2" key="1">
    <citation type="journal article" date="2011" name="Genome Biol.">
        <title>Comparative genome sequence analysis underscores mycoparasitism as the ancestral life style of Trichoderma.</title>
        <authorList>
            <person name="Kubicek C.P."/>
            <person name="Herrera-Estrella A."/>
            <person name="Seidl-Seiboth V."/>
            <person name="Martinez D.A."/>
            <person name="Druzhinina I.S."/>
            <person name="Thon M."/>
            <person name="Zeilinger S."/>
            <person name="Casas-Flores S."/>
            <person name="Horwitz B.A."/>
            <person name="Mukherjee P.K."/>
            <person name="Mukherjee M."/>
            <person name="Kredics L."/>
            <person name="Alcaraz L.D."/>
            <person name="Aerts A."/>
            <person name="Antal Z."/>
            <person name="Atanasova L."/>
            <person name="Cervantes-Badillo M.G."/>
            <person name="Challacombe J."/>
            <person name="Chertkov O."/>
            <person name="McCluskey K."/>
            <person name="Coulpier F."/>
            <person name="Deshpande N."/>
            <person name="von Doehren H."/>
            <person name="Ebbole D.J."/>
            <person name="Esquivel-Naranjo E.U."/>
            <person name="Fekete E."/>
            <person name="Flipphi M."/>
            <person name="Glaser F."/>
            <person name="Gomez-Rodriguez E.Y."/>
            <person name="Gruber S."/>
            <person name="Han C."/>
            <person name="Henrissat B."/>
            <person name="Hermosa R."/>
            <person name="Hernandez-Onate M."/>
            <person name="Karaffa L."/>
            <person name="Kosti I."/>
            <person name="Le Crom S."/>
            <person name="Lindquist E."/>
            <person name="Lucas S."/>
            <person name="Luebeck M."/>
            <person name="Luebeck P.S."/>
            <person name="Margeot A."/>
            <person name="Metz B."/>
            <person name="Misra M."/>
            <person name="Nevalainen H."/>
            <person name="Omann M."/>
            <person name="Packer N."/>
            <person name="Perrone G."/>
            <person name="Uresti-Rivera E.E."/>
            <person name="Salamov A."/>
            <person name="Schmoll M."/>
            <person name="Seiboth B."/>
            <person name="Shapiro H."/>
            <person name="Sukno S."/>
            <person name="Tamayo-Ramos J.A."/>
            <person name="Tisch D."/>
            <person name="Wiest A."/>
            <person name="Wilkinson H.H."/>
            <person name="Zhang M."/>
            <person name="Coutinho P.M."/>
            <person name="Kenerley C.M."/>
            <person name="Monte E."/>
            <person name="Baker S.E."/>
            <person name="Grigoriev I.V."/>
        </authorList>
    </citation>
    <scope>NUCLEOTIDE SEQUENCE [LARGE SCALE GENOMIC DNA]</scope>
    <source>
        <strain evidence="2">ATCC 20476 / IMI 206040</strain>
    </source>
</reference>
<accession>G9NW35</accession>
<gene>
    <name evidence="1" type="ORF">TRIATDRAFT_299893</name>
</gene>
<dbReference type="Proteomes" id="UP000005426">
    <property type="component" value="Unassembled WGS sequence"/>
</dbReference>
<protein>
    <submittedName>
        <fullName evidence="1">Uncharacterized protein</fullName>
    </submittedName>
</protein>
<keyword evidence="2" id="KW-1185">Reference proteome</keyword>
<dbReference type="AlphaFoldDB" id="G9NW35"/>
<dbReference type="OrthoDB" id="2859658at2759"/>
<dbReference type="HOGENOM" id="CLU_2596547_0_0_1"/>
<evidence type="ECO:0000313" key="1">
    <source>
        <dbReference type="EMBL" id="EHK45201.1"/>
    </source>
</evidence>
<proteinExistence type="predicted"/>
<organism evidence="1 2">
    <name type="scientific">Hypocrea atroviridis (strain ATCC 20476 / IMI 206040)</name>
    <name type="common">Trichoderma atroviride</name>
    <dbReference type="NCBI Taxonomy" id="452589"/>
    <lineage>
        <taxon>Eukaryota</taxon>
        <taxon>Fungi</taxon>
        <taxon>Dikarya</taxon>
        <taxon>Ascomycota</taxon>
        <taxon>Pezizomycotina</taxon>
        <taxon>Sordariomycetes</taxon>
        <taxon>Hypocreomycetidae</taxon>
        <taxon>Hypocreales</taxon>
        <taxon>Hypocreaceae</taxon>
        <taxon>Trichoderma</taxon>
    </lineage>
</organism>
<sequence>MREKGKHVLLTLTVGLERIRRNSEREKGRWRKGRVGGNIARGKGGRRRKCIMYSRKRKRGSEIWAIETRCRRALVNCLYA</sequence>
<dbReference type="EMBL" id="ABDG02000024">
    <property type="protein sequence ID" value="EHK45201.1"/>
    <property type="molecule type" value="Genomic_DNA"/>
</dbReference>
<feature type="non-terminal residue" evidence="1">
    <location>
        <position position="80"/>
    </location>
</feature>
<evidence type="ECO:0000313" key="2">
    <source>
        <dbReference type="Proteomes" id="UP000005426"/>
    </source>
</evidence>
<comment type="caution">
    <text evidence="1">The sequence shown here is derived from an EMBL/GenBank/DDBJ whole genome shotgun (WGS) entry which is preliminary data.</text>
</comment>